<proteinExistence type="predicted"/>
<dbReference type="EC" id="2.7.7.7" evidence="2"/>
<keyword evidence="3" id="KW-1185">Reference proteome</keyword>
<evidence type="ECO:0000313" key="3">
    <source>
        <dbReference type="Proteomes" id="UP000036958"/>
    </source>
</evidence>
<dbReference type="InterPro" id="IPR036397">
    <property type="entry name" value="RNaseH_sf"/>
</dbReference>
<dbReference type="GO" id="GO:0003887">
    <property type="term" value="F:DNA-directed DNA polymerase activity"/>
    <property type="evidence" value="ECO:0007669"/>
    <property type="project" value="UniProtKB-EC"/>
</dbReference>
<dbReference type="AlphaFoldDB" id="A0A0L8V563"/>
<keyword evidence="2" id="KW-0808">Transferase</keyword>
<dbReference type="InterPro" id="IPR012337">
    <property type="entry name" value="RNaseH-like_sf"/>
</dbReference>
<dbReference type="Pfam" id="PF10108">
    <property type="entry name" value="DNA_pol_B_exo2"/>
    <property type="match status" value="1"/>
</dbReference>
<reference evidence="3" key="1">
    <citation type="submission" date="2015-07" db="EMBL/GenBank/DDBJ databases">
        <title>Genome sequencing of Sunxiuqinia dokdonensis strain SK.</title>
        <authorList>
            <person name="Ahn S."/>
            <person name="Kim B.-C."/>
        </authorList>
    </citation>
    <scope>NUCLEOTIDE SEQUENCE [LARGE SCALE GENOMIC DNA]</scope>
    <source>
        <strain evidence="3">SK</strain>
    </source>
</reference>
<dbReference type="Gene3D" id="3.30.420.10">
    <property type="entry name" value="Ribonuclease H-like superfamily/Ribonuclease H"/>
    <property type="match status" value="1"/>
</dbReference>
<dbReference type="RefSeq" id="WP_053186075.1">
    <property type="nucleotide sequence ID" value="NZ_LGIA01000181.1"/>
</dbReference>
<evidence type="ECO:0000259" key="1">
    <source>
        <dbReference type="Pfam" id="PF10108"/>
    </source>
</evidence>
<dbReference type="GO" id="GO:0003676">
    <property type="term" value="F:nucleic acid binding"/>
    <property type="evidence" value="ECO:0007669"/>
    <property type="project" value="InterPro"/>
</dbReference>
<dbReference type="STRING" id="1409788.NC99_35400"/>
<accession>A0A0L8V563</accession>
<sequence length="240" mass="27808">MLSNLNVEDILFIDIETAPQQQDFSELNDDFKKLWDKKSTFFRTEDQGPEEVYERAGIYAEFGKIICISAGVITQKQGERFYRVKSFYDDHEKKLLSQFNDMLNKFMSHPGKRICAHNGQEFDYPYIARRTLINGLPLPKSLDIAGMKPWDLKDKLIDTLQLWKFGDYKNYTSLSLLCAVFNIPTPKDDIDGSQVAKVYYDDGDLNRIIRYCEKDTLAVANLLLRYKGEAIIPMENMIIA</sequence>
<feature type="domain" description="Predicted 3'-5' exonuclease PolB-like" evidence="1">
    <location>
        <begin position="62"/>
        <end position="226"/>
    </location>
</feature>
<protein>
    <submittedName>
        <fullName evidence="2">3'-5' exonuclease</fullName>
        <ecNumber evidence="2">2.7.7.7</ecNumber>
    </submittedName>
</protein>
<comment type="caution">
    <text evidence="2">The sequence shown here is derived from an EMBL/GenBank/DDBJ whole genome shotgun (WGS) entry which is preliminary data.</text>
</comment>
<keyword evidence="2" id="KW-0540">Nuclease</keyword>
<keyword evidence="2" id="KW-0269">Exonuclease</keyword>
<dbReference type="InterPro" id="IPR019288">
    <property type="entry name" value="3'-5'_exonuclease_PolB-like"/>
</dbReference>
<dbReference type="EMBL" id="LGIA01000181">
    <property type="protein sequence ID" value="KOH43620.1"/>
    <property type="molecule type" value="Genomic_DNA"/>
</dbReference>
<gene>
    <name evidence="2" type="ORF">NC99_35400</name>
</gene>
<dbReference type="SUPFAM" id="SSF53098">
    <property type="entry name" value="Ribonuclease H-like"/>
    <property type="match status" value="1"/>
</dbReference>
<dbReference type="OrthoDB" id="9773351at2"/>
<keyword evidence="2" id="KW-0378">Hydrolase</keyword>
<name>A0A0L8V563_9BACT</name>
<dbReference type="GO" id="GO:0004527">
    <property type="term" value="F:exonuclease activity"/>
    <property type="evidence" value="ECO:0007669"/>
    <property type="project" value="UniProtKB-KW"/>
</dbReference>
<dbReference type="PATRIC" id="fig|1409788.3.peg.3624"/>
<keyword evidence="2" id="KW-0548">Nucleotidyltransferase</keyword>
<organism evidence="2 3">
    <name type="scientific">Sunxiuqinia dokdonensis</name>
    <dbReference type="NCBI Taxonomy" id="1409788"/>
    <lineage>
        <taxon>Bacteria</taxon>
        <taxon>Pseudomonadati</taxon>
        <taxon>Bacteroidota</taxon>
        <taxon>Bacteroidia</taxon>
        <taxon>Marinilabiliales</taxon>
        <taxon>Prolixibacteraceae</taxon>
        <taxon>Sunxiuqinia</taxon>
    </lineage>
</organism>
<evidence type="ECO:0000313" key="2">
    <source>
        <dbReference type="EMBL" id="KOH43620.1"/>
    </source>
</evidence>
<dbReference type="Proteomes" id="UP000036958">
    <property type="component" value="Unassembled WGS sequence"/>
</dbReference>